<sequence length="156" mass="18225">MSKILHKSHYSFAILPENEILEDALKKTQYLSDSGPREGGPEFYPAAQTLPPVEKMERWTKKEFRDWLIHEAEDEPKTREAKALEWMLIQERGVKWRTTPERKDLSTVAEFGERISAIVNDCSVKNKQLIPQCGKVVGERIKLLLSRWPVKKNSWY</sequence>
<keyword evidence="2" id="KW-1185">Reference proteome</keyword>
<accession>A0A3N4I702</accession>
<dbReference type="AlphaFoldDB" id="A0A3N4I702"/>
<name>A0A3N4I702_ASCIM</name>
<gene>
    <name evidence="1" type="ORF">BJ508DRAFT_169309</name>
</gene>
<evidence type="ECO:0000313" key="1">
    <source>
        <dbReference type="EMBL" id="RPA77564.1"/>
    </source>
</evidence>
<protein>
    <submittedName>
        <fullName evidence="1">Uncharacterized protein</fullName>
    </submittedName>
</protein>
<dbReference type="EMBL" id="ML119724">
    <property type="protein sequence ID" value="RPA77564.1"/>
    <property type="molecule type" value="Genomic_DNA"/>
</dbReference>
<evidence type="ECO:0000313" key="2">
    <source>
        <dbReference type="Proteomes" id="UP000275078"/>
    </source>
</evidence>
<organism evidence="1 2">
    <name type="scientific">Ascobolus immersus RN42</name>
    <dbReference type="NCBI Taxonomy" id="1160509"/>
    <lineage>
        <taxon>Eukaryota</taxon>
        <taxon>Fungi</taxon>
        <taxon>Dikarya</taxon>
        <taxon>Ascomycota</taxon>
        <taxon>Pezizomycotina</taxon>
        <taxon>Pezizomycetes</taxon>
        <taxon>Pezizales</taxon>
        <taxon>Ascobolaceae</taxon>
        <taxon>Ascobolus</taxon>
    </lineage>
</organism>
<reference evidence="1 2" key="1">
    <citation type="journal article" date="2018" name="Nat. Ecol. Evol.">
        <title>Pezizomycetes genomes reveal the molecular basis of ectomycorrhizal truffle lifestyle.</title>
        <authorList>
            <person name="Murat C."/>
            <person name="Payen T."/>
            <person name="Noel B."/>
            <person name="Kuo A."/>
            <person name="Morin E."/>
            <person name="Chen J."/>
            <person name="Kohler A."/>
            <person name="Krizsan K."/>
            <person name="Balestrini R."/>
            <person name="Da Silva C."/>
            <person name="Montanini B."/>
            <person name="Hainaut M."/>
            <person name="Levati E."/>
            <person name="Barry K.W."/>
            <person name="Belfiori B."/>
            <person name="Cichocki N."/>
            <person name="Clum A."/>
            <person name="Dockter R.B."/>
            <person name="Fauchery L."/>
            <person name="Guy J."/>
            <person name="Iotti M."/>
            <person name="Le Tacon F."/>
            <person name="Lindquist E.A."/>
            <person name="Lipzen A."/>
            <person name="Malagnac F."/>
            <person name="Mello A."/>
            <person name="Molinier V."/>
            <person name="Miyauchi S."/>
            <person name="Poulain J."/>
            <person name="Riccioni C."/>
            <person name="Rubini A."/>
            <person name="Sitrit Y."/>
            <person name="Splivallo R."/>
            <person name="Traeger S."/>
            <person name="Wang M."/>
            <person name="Zifcakova L."/>
            <person name="Wipf D."/>
            <person name="Zambonelli A."/>
            <person name="Paolocci F."/>
            <person name="Nowrousian M."/>
            <person name="Ottonello S."/>
            <person name="Baldrian P."/>
            <person name="Spatafora J.W."/>
            <person name="Henrissat B."/>
            <person name="Nagy L.G."/>
            <person name="Aury J.M."/>
            <person name="Wincker P."/>
            <person name="Grigoriev I.V."/>
            <person name="Bonfante P."/>
            <person name="Martin F.M."/>
        </authorList>
    </citation>
    <scope>NUCLEOTIDE SEQUENCE [LARGE SCALE GENOMIC DNA]</scope>
    <source>
        <strain evidence="1 2">RN42</strain>
    </source>
</reference>
<proteinExistence type="predicted"/>
<dbReference type="Proteomes" id="UP000275078">
    <property type="component" value="Unassembled WGS sequence"/>
</dbReference>